<accession>A0A399EVR3</accession>
<dbReference type="Gene3D" id="1.10.3450.10">
    <property type="entry name" value="TTHA0068-like"/>
    <property type="match status" value="1"/>
</dbReference>
<comment type="caution">
    <text evidence="1">The sequence shown here is derived from an EMBL/GenBank/DDBJ whole genome shotgun (WGS) entry which is preliminary data.</text>
</comment>
<dbReference type="AlphaFoldDB" id="A0A399EVR3"/>
<reference evidence="1 2" key="1">
    <citation type="submission" date="2018-08" db="EMBL/GenBank/DDBJ databases">
        <title>Meiothermus luteus KCTC 52599 genome sequencing project.</title>
        <authorList>
            <person name="Da Costa M.S."/>
            <person name="Albuquerque L."/>
            <person name="Raposo P."/>
            <person name="Froufe H.J.C."/>
            <person name="Barroso C.S."/>
            <person name="Egas C."/>
        </authorList>
    </citation>
    <scope>NUCLEOTIDE SEQUENCE [LARGE SCALE GENOMIC DNA]</scope>
    <source>
        <strain evidence="1 2">KCTC 52599</strain>
    </source>
</reference>
<keyword evidence="2" id="KW-1185">Reference proteome</keyword>
<dbReference type="EMBL" id="QWKZ01000030">
    <property type="protein sequence ID" value="RIH86642.1"/>
    <property type="molecule type" value="Genomic_DNA"/>
</dbReference>
<evidence type="ECO:0000313" key="1">
    <source>
        <dbReference type="EMBL" id="RIH86642.1"/>
    </source>
</evidence>
<dbReference type="InterPro" id="IPR005500">
    <property type="entry name" value="DUF309"/>
</dbReference>
<dbReference type="RefSeq" id="WP_119359868.1">
    <property type="nucleotide sequence ID" value="NZ_QWKZ01000030.1"/>
</dbReference>
<proteinExistence type="predicted"/>
<evidence type="ECO:0000313" key="2">
    <source>
        <dbReference type="Proteomes" id="UP000265800"/>
    </source>
</evidence>
<dbReference type="InterPro" id="IPR023203">
    <property type="entry name" value="TTHA0068_sf"/>
</dbReference>
<organism evidence="1 2">
    <name type="scientific">Meiothermus luteus</name>
    <dbReference type="NCBI Taxonomy" id="2026184"/>
    <lineage>
        <taxon>Bacteria</taxon>
        <taxon>Thermotogati</taxon>
        <taxon>Deinococcota</taxon>
        <taxon>Deinococci</taxon>
        <taxon>Thermales</taxon>
        <taxon>Thermaceae</taxon>
        <taxon>Meiothermus</taxon>
    </lineage>
</organism>
<dbReference type="Pfam" id="PF03745">
    <property type="entry name" value="DUF309"/>
    <property type="match status" value="1"/>
</dbReference>
<sequence length="109" mass="12576">MELLETPEYQEAIAFWKEGRFWEVHEALEPLWRRLSGPERELTQGIILLAAALHKARTHPQGGWRNYQKALAHLEALPSVWAGVQIGHLVEEVRRALQTGLAYRPRFPS</sequence>
<protein>
    <recommendedName>
        <fullName evidence="3">DUF309 domain-containing protein</fullName>
    </recommendedName>
</protein>
<name>A0A399EVR3_9DEIN</name>
<dbReference type="Proteomes" id="UP000265800">
    <property type="component" value="Unassembled WGS sequence"/>
</dbReference>
<gene>
    <name evidence="1" type="ORF">Mlute_01212</name>
</gene>
<evidence type="ECO:0008006" key="3">
    <source>
        <dbReference type="Google" id="ProtNLM"/>
    </source>
</evidence>
<dbReference type="OrthoDB" id="32765at2"/>
<dbReference type="SUPFAM" id="SSF140663">
    <property type="entry name" value="TTHA0068-like"/>
    <property type="match status" value="1"/>
</dbReference>